<feature type="transmembrane region" description="Helical" evidence="1">
    <location>
        <begin position="23"/>
        <end position="42"/>
    </location>
</feature>
<keyword evidence="1" id="KW-0472">Membrane</keyword>
<accession>A0A9P4XRG3</accession>
<name>A0A9P4XRG3_CRYP1</name>
<comment type="caution">
    <text evidence="2">The sequence shown here is derived from an EMBL/GenBank/DDBJ whole genome shotgun (WGS) entry which is preliminary data.</text>
</comment>
<reference evidence="2" key="1">
    <citation type="journal article" date="2020" name="Phytopathology">
        <title>Genome sequence of the chestnut blight fungus Cryphonectria parasitica EP155: A fundamental resource for an archetypical invasive plant pathogen.</title>
        <authorList>
            <person name="Crouch J.A."/>
            <person name="Dawe A."/>
            <person name="Aerts A."/>
            <person name="Barry K."/>
            <person name="Churchill A.C.L."/>
            <person name="Grimwood J."/>
            <person name="Hillman B."/>
            <person name="Milgroom M.G."/>
            <person name="Pangilinan J."/>
            <person name="Smith M."/>
            <person name="Salamov A."/>
            <person name="Schmutz J."/>
            <person name="Yadav J."/>
            <person name="Grigoriev I.V."/>
            <person name="Nuss D."/>
        </authorList>
    </citation>
    <scope>NUCLEOTIDE SEQUENCE</scope>
    <source>
        <strain evidence="2">EP155</strain>
    </source>
</reference>
<keyword evidence="1" id="KW-0812">Transmembrane</keyword>
<keyword evidence="3" id="KW-1185">Reference proteome</keyword>
<protein>
    <submittedName>
        <fullName evidence="2">Uncharacterized protein</fullName>
    </submittedName>
</protein>
<dbReference type="Proteomes" id="UP000803844">
    <property type="component" value="Unassembled WGS sequence"/>
</dbReference>
<evidence type="ECO:0000313" key="2">
    <source>
        <dbReference type="EMBL" id="KAF3760239.1"/>
    </source>
</evidence>
<organism evidence="2 3">
    <name type="scientific">Cryphonectria parasitica (strain ATCC 38755 / EP155)</name>
    <dbReference type="NCBI Taxonomy" id="660469"/>
    <lineage>
        <taxon>Eukaryota</taxon>
        <taxon>Fungi</taxon>
        <taxon>Dikarya</taxon>
        <taxon>Ascomycota</taxon>
        <taxon>Pezizomycotina</taxon>
        <taxon>Sordariomycetes</taxon>
        <taxon>Sordariomycetidae</taxon>
        <taxon>Diaporthales</taxon>
        <taxon>Cryphonectriaceae</taxon>
        <taxon>Cryphonectria-Endothia species complex</taxon>
        <taxon>Cryphonectria</taxon>
    </lineage>
</organism>
<evidence type="ECO:0000313" key="3">
    <source>
        <dbReference type="Proteomes" id="UP000803844"/>
    </source>
</evidence>
<dbReference type="EMBL" id="MU032353">
    <property type="protein sequence ID" value="KAF3760239.1"/>
    <property type="molecule type" value="Genomic_DNA"/>
</dbReference>
<evidence type="ECO:0000256" key="1">
    <source>
        <dbReference type="SAM" id="Phobius"/>
    </source>
</evidence>
<proteinExistence type="predicted"/>
<keyword evidence="1" id="KW-1133">Transmembrane helix</keyword>
<dbReference type="AlphaFoldDB" id="A0A9P4XRG3"/>
<gene>
    <name evidence="2" type="ORF">M406DRAFT_358561</name>
</gene>
<dbReference type="RefSeq" id="XP_040771218.1">
    <property type="nucleotide sequence ID" value="XM_040923933.1"/>
</dbReference>
<sequence length="59" mass="6792">MDDFGFPLRRAGESGTFYYMNNYTPTISGFTPPLFILMYLAICCSSEKLGWRAERGLVW</sequence>
<dbReference type="GeneID" id="63841062"/>